<proteinExistence type="predicted"/>
<accession>A0A9J5X9J3</accession>
<evidence type="ECO:0000313" key="2">
    <source>
        <dbReference type="Proteomes" id="UP000824120"/>
    </source>
</evidence>
<dbReference type="AlphaFoldDB" id="A0A9J5X9J3"/>
<reference evidence="1 2" key="1">
    <citation type="submission" date="2020-09" db="EMBL/GenBank/DDBJ databases">
        <title>De no assembly of potato wild relative species, Solanum commersonii.</title>
        <authorList>
            <person name="Cho K."/>
        </authorList>
    </citation>
    <scope>NUCLEOTIDE SEQUENCE [LARGE SCALE GENOMIC DNA]</scope>
    <source>
        <strain evidence="1">LZ3.2</strain>
        <tissue evidence="1">Leaf</tissue>
    </source>
</reference>
<name>A0A9J5X9J3_SOLCO</name>
<organism evidence="1 2">
    <name type="scientific">Solanum commersonii</name>
    <name type="common">Commerson's wild potato</name>
    <name type="synonym">Commerson's nightshade</name>
    <dbReference type="NCBI Taxonomy" id="4109"/>
    <lineage>
        <taxon>Eukaryota</taxon>
        <taxon>Viridiplantae</taxon>
        <taxon>Streptophyta</taxon>
        <taxon>Embryophyta</taxon>
        <taxon>Tracheophyta</taxon>
        <taxon>Spermatophyta</taxon>
        <taxon>Magnoliopsida</taxon>
        <taxon>eudicotyledons</taxon>
        <taxon>Gunneridae</taxon>
        <taxon>Pentapetalae</taxon>
        <taxon>asterids</taxon>
        <taxon>lamiids</taxon>
        <taxon>Solanales</taxon>
        <taxon>Solanaceae</taxon>
        <taxon>Solanoideae</taxon>
        <taxon>Solaneae</taxon>
        <taxon>Solanum</taxon>
    </lineage>
</organism>
<evidence type="ECO:0000313" key="1">
    <source>
        <dbReference type="EMBL" id="KAG5584979.1"/>
    </source>
</evidence>
<comment type="caution">
    <text evidence="1">The sequence shown here is derived from an EMBL/GenBank/DDBJ whole genome shotgun (WGS) entry which is preliminary data.</text>
</comment>
<keyword evidence="2" id="KW-1185">Reference proteome</keyword>
<dbReference type="EMBL" id="JACXVP010000009">
    <property type="protein sequence ID" value="KAG5584979.1"/>
    <property type="molecule type" value="Genomic_DNA"/>
</dbReference>
<sequence length="76" mass="9020">MIKSILLNSSPRKLQHQLHSSSKQWSAEFFLEIDLKRQSAFRRFQRSNTSQGGLHHPTFEKYATEGSRITKKFRRE</sequence>
<protein>
    <submittedName>
        <fullName evidence="1">Uncharacterized protein</fullName>
    </submittedName>
</protein>
<dbReference type="Proteomes" id="UP000824120">
    <property type="component" value="Chromosome 9"/>
</dbReference>
<gene>
    <name evidence="1" type="ORF">H5410_045413</name>
</gene>